<protein>
    <submittedName>
        <fullName evidence="2">Uncharacterized protein</fullName>
    </submittedName>
</protein>
<feature type="region of interest" description="Disordered" evidence="1">
    <location>
        <begin position="1"/>
        <end position="107"/>
    </location>
</feature>
<dbReference type="OrthoDB" id="3069197at2759"/>
<dbReference type="STRING" id="685588.A0A067TTP5"/>
<gene>
    <name evidence="2" type="ORF">GALMADRAFT_817810</name>
</gene>
<dbReference type="AlphaFoldDB" id="A0A067TTP5"/>
<feature type="compositionally biased region" description="Low complexity" evidence="1">
    <location>
        <begin position="84"/>
        <end position="95"/>
    </location>
</feature>
<organism evidence="2 3">
    <name type="scientific">Galerina marginata (strain CBS 339.88)</name>
    <dbReference type="NCBI Taxonomy" id="685588"/>
    <lineage>
        <taxon>Eukaryota</taxon>
        <taxon>Fungi</taxon>
        <taxon>Dikarya</taxon>
        <taxon>Basidiomycota</taxon>
        <taxon>Agaricomycotina</taxon>
        <taxon>Agaricomycetes</taxon>
        <taxon>Agaricomycetidae</taxon>
        <taxon>Agaricales</taxon>
        <taxon>Agaricineae</taxon>
        <taxon>Strophariaceae</taxon>
        <taxon>Galerina</taxon>
    </lineage>
</organism>
<dbReference type="EMBL" id="KL142369">
    <property type="protein sequence ID" value="KDR82348.1"/>
    <property type="molecule type" value="Genomic_DNA"/>
</dbReference>
<evidence type="ECO:0000313" key="2">
    <source>
        <dbReference type="EMBL" id="KDR82348.1"/>
    </source>
</evidence>
<dbReference type="HOGENOM" id="CLU_1299801_0_0_1"/>
<dbReference type="Proteomes" id="UP000027222">
    <property type="component" value="Unassembled WGS sequence"/>
</dbReference>
<name>A0A067TTP5_GALM3</name>
<feature type="compositionally biased region" description="Polar residues" evidence="1">
    <location>
        <begin position="27"/>
        <end position="45"/>
    </location>
</feature>
<proteinExistence type="predicted"/>
<evidence type="ECO:0000313" key="3">
    <source>
        <dbReference type="Proteomes" id="UP000027222"/>
    </source>
</evidence>
<evidence type="ECO:0000256" key="1">
    <source>
        <dbReference type="SAM" id="MobiDB-lite"/>
    </source>
</evidence>
<reference evidence="3" key="1">
    <citation type="journal article" date="2014" name="Proc. Natl. Acad. Sci. U.S.A.">
        <title>Extensive sampling of basidiomycete genomes demonstrates inadequacy of the white-rot/brown-rot paradigm for wood decay fungi.</title>
        <authorList>
            <person name="Riley R."/>
            <person name="Salamov A.A."/>
            <person name="Brown D.W."/>
            <person name="Nagy L.G."/>
            <person name="Floudas D."/>
            <person name="Held B.W."/>
            <person name="Levasseur A."/>
            <person name="Lombard V."/>
            <person name="Morin E."/>
            <person name="Otillar R."/>
            <person name="Lindquist E.A."/>
            <person name="Sun H."/>
            <person name="LaButti K.M."/>
            <person name="Schmutz J."/>
            <person name="Jabbour D."/>
            <person name="Luo H."/>
            <person name="Baker S.E."/>
            <person name="Pisabarro A.G."/>
            <person name="Walton J.D."/>
            <person name="Blanchette R.A."/>
            <person name="Henrissat B."/>
            <person name="Martin F."/>
            <person name="Cullen D."/>
            <person name="Hibbett D.S."/>
            <person name="Grigoriev I.V."/>
        </authorList>
    </citation>
    <scope>NUCLEOTIDE SEQUENCE [LARGE SCALE GENOMIC DNA]</scope>
    <source>
        <strain evidence="3">CBS 339.88</strain>
    </source>
</reference>
<keyword evidence="3" id="KW-1185">Reference proteome</keyword>
<sequence length="212" mass="22074">MASPPPPRMSIRKSLRRGLDRARDTIFPTSRSSSKHSAAGTTAANIPNGAPGVPSSALPVAKSVDKVGKTPGVTGNQFRGTILPTPSTPSQQTSSPPEPNTSDKLKTARDVTWSALKAALRLLGKSADACPPLKSAVGVLVACLDLAQVVGENHGEYEKLATELTTMANTLAPYVTKLGSEDVSGSVARIMDQSGIGAHQPTARPQQDDTNR</sequence>
<accession>A0A067TTP5</accession>